<keyword evidence="12 16" id="KW-0472">Membrane</keyword>
<dbReference type="PROSITE" id="PS51384">
    <property type="entry name" value="FAD_FR"/>
    <property type="match status" value="1"/>
</dbReference>
<keyword evidence="4 14" id="KW-0285">Flavoprotein</keyword>
<reference evidence="18 19" key="1">
    <citation type="journal article" date="2023" name="Elife">
        <title>Identification of key yeast species and microbe-microbe interactions impacting larval growth of Drosophila in the wild.</title>
        <authorList>
            <person name="Mure A."/>
            <person name="Sugiura Y."/>
            <person name="Maeda R."/>
            <person name="Honda K."/>
            <person name="Sakurai N."/>
            <person name="Takahashi Y."/>
            <person name="Watada M."/>
            <person name="Katoh T."/>
            <person name="Gotoh A."/>
            <person name="Gotoh Y."/>
            <person name="Taniguchi I."/>
            <person name="Nakamura K."/>
            <person name="Hayashi T."/>
            <person name="Katayama T."/>
            <person name="Uemura T."/>
            <person name="Hattori Y."/>
        </authorList>
    </citation>
    <scope>NUCLEOTIDE SEQUENCE [LARGE SCALE GENOMIC DNA]</scope>
    <source>
        <strain evidence="18 19">SB-73</strain>
    </source>
</reference>
<feature type="domain" description="FAD-binding FR-type" evidence="17">
    <location>
        <begin position="56"/>
        <end position="159"/>
    </location>
</feature>
<dbReference type="GO" id="GO:0005741">
    <property type="term" value="C:mitochondrial outer membrane"/>
    <property type="evidence" value="ECO:0007669"/>
    <property type="project" value="UniProtKB-SubCell"/>
</dbReference>
<dbReference type="Gene3D" id="3.40.50.80">
    <property type="entry name" value="Nucleotide-binding domain of ferredoxin-NADP reductase (FNR) module"/>
    <property type="match status" value="1"/>
</dbReference>
<keyword evidence="10 15" id="KW-0520">NAD</keyword>
<comment type="cofactor">
    <cofactor evidence="1 14 15">
        <name>FAD</name>
        <dbReference type="ChEBI" id="CHEBI:57692"/>
    </cofactor>
</comment>
<gene>
    <name evidence="18" type="ORF">DASB73_028720</name>
</gene>
<organism evidence="18 19">
    <name type="scientific">Starmerella bacillaris</name>
    <name type="common">Yeast</name>
    <name type="synonym">Candida zemplinina</name>
    <dbReference type="NCBI Taxonomy" id="1247836"/>
    <lineage>
        <taxon>Eukaryota</taxon>
        <taxon>Fungi</taxon>
        <taxon>Dikarya</taxon>
        <taxon>Ascomycota</taxon>
        <taxon>Saccharomycotina</taxon>
        <taxon>Dipodascomycetes</taxon>
        <taxon>Dipodascales</taxon>
        <taxon>Trichomonascaceae</taxon>
        <taxon>Starmerella</taxon>
    </lineage>
</organism>
<evidence type="ECO:0000256" key="8">
    <source>
        <dbReference type="ARBA" id="ARBA00022989"/>
    </source>
</evidence>
<dbReference type="GO" id="GO:0006696">
    <property type="term" value="P:ergosterol biosynthetic process"/>
    <property type="evidence" value="ECO:0007669"/>
    <property type="project" value="TreeGrafter"/>
</dbReference>
<evidence type="ECO:0000256" key="16">
    <source>
        <dbReference type="SAM" id="Phobius"/>
    </source>
</evidence>
<protein>
    <recommendedName>
        <fullName evidence="15">NADH-cytochrome b5 reductase</fullName>
        <ecNumber evidence="15">1.6.2.2</ecNumber>
    </recommendedName>
</protein>
<feature type="binding site" evidence="14">
    <location>
        <position position="108"/>
    </location>
    <ligand>
        <name>FAD</name>
        <dbReference type="ChEBI" id="CHEBI:57692"/>
    </ligand>
</feature>
<comment type="catalytic activity">
    <reaction evidence="13 15">
        <text>2 Fe(III)-[cytochrome b5] + NADH = 2 Fe(II)-[cytochrome b5] + NAD(+) + H(+)</text>
        <dbReference type="Rhea" id="RHEA:46680"/>
        <dbReference type="Rhea" id="RHEA-COMP:10438"/>
        <dbReference type="Rhea" id="RHEA-COMP:10439"/>
        <dbReference type="ChEBI" id="CHEBI:15378"/>
        <dbReference type="ChEBI" id="CHEBI:29033"/>
        <dbReference type="ChEBI" id="CHEBI:29034"/>
        <dbReference type="ChEBI" id="CHEBI:57540"/>
        <dbReference type="ChEBI" id="CHEBI:57945"/>
        <dbReference type="EC" id="1.6.2.2"/>
    </reaction>
</comment>
<accession>A0AAV5RK29</accession>
<dbReference type="InterPro" id="IPR039261">
    <property type="entry name" value="FNR_nucleotide-bd"/>
</dbReference>
<comment type="subcellular location">
    <subcellularLocation>
        <location evidence="2">Mitochondrion outer membrane</location>
        <topology evidence="2">Single-pass membrane protein</topology>
    </subcellularLocation>
</comment>
<feature type="binding site" evidence="14">
    <location>
        <position position="110"/>
    </location>
    <ligand>
        <name>FAD</name>
        <dbReference type="ChEBI" id="CHEBI:57692"/>
    </ligand>
</feature>
<keyword evidence="8 16" id="KW-1133">Transmembrane helix</keyword>
<dbReference type="Proteomes" id="UP001362899">
    <property type="component" value="Unassembled WGS sequence"/>
</dbReference>
<keyword evidence="7 14" id="KW-0274">FAD</keyword>
<dbReference type="Gene3D" id="2.40.30.10">
    <property type="entry name" value="Translation factors"/>
    <property type="match status" value="1"/>
</dbReference>
<dbReference type="PANTHER" id="PTHR19370:SF171">
    <property type="entry name" value="NADH-CYTOCHROME B5 REDUCTASE 2"/>
    <property type="match status" value="1"/>
</dbReference>
<dbReference type="SUPFAM" id="SSF63380">
    <property type="entry name" value="Riboflavin synthase domain-like"/>
    <property type="match status" value="1"/>
</dbReference>
<evidence type="ECO:0000256" key="9">
    <source>
        <dbReference type="ARBA" id="ARBA00023002"/>
    </source>
</evidence>
<evidence type="ECO:0000256" key="15">
    <source>
        <dbReference type="RuleBase" id="RU361226"/>
    </source>
</evidence>
<feature type="binding site" evidence="14">
    <location>
        <position position="176"/>
    </location>
    <ligand>
        <name>FAD</name>
        <dbReference type="ChEBI" id="CHEBI:57692"/>
    </ligand>
</feature>
<dbReference type="EC" id="1.6.2.2" evidence="15"/>
<dbReference type="FunFam" id="3.40.50.80:FF:000009">
    <property type="entry name" value="NADH-cytochrome b5 reductase"/>
    <property type="match status" value="1"/>
</dbReference>
<evidence type="ECO:0000256" key="3">
    <source>
        <dbReference type="ARBA" id="ARBA00006105"/>
    </source>
</evidence>
<comment type="similarity">
    <text evidence="3 15">Belongs to the flavoprotein pyridine nucleotide cytochrome reductase family.</text>
</comment>
<evidence type="ECO:0000256" key="13">
    <source>
        <dbReference type="ARBA" id="ARBA00047682"/>
    </source>
</evidence>
<evidence type="ECO:0000256" key="11">
    <source>
        <dbReference type="ARBA" id="ARBA00023128"/>
    </source>
</evidence>
<feature type="binding site" evidence="14">
    <location>
        <position position="133"/>
    </location>
    <ligand>
        <name>FAD</name>
        <dbReference type="ChEBI" id="CHEBI:57692"/>
    </ligand>
</feature>
<keyword evidence="11" id="KW-0496">Mitochondrion</keyword>
<keyword evidence="6" id="KW-1000">Mitochondrion outer membrane</keyword>
<sequence length="305" mass="33574">MVSLLTPSSPMIHSILKRRNIPLYAGLALGAVSAYYATRRSFVQIHSESPSAINPQSFTDLPIKETKFVSHNVKEITLELPADNTLGGKVAYMVLFKHIGENGKPIIRPYTPISEPNALGEAVFTVKAYPEGKMSPYLHSLKVGDKISVKGPIQKYNLEQNQHKKIALLGGGTGITPLFQILEKVANDPNDKTNVQLFFANNTPEDVILKKEIDALVAKKPEQLGVTYFVAKPDDSWKGETGFITKEYLGSHLFKPTEENVKVFVCGPPAFYKAISGDKVSPSDQGELVGALKDLSFTKDHVFKF</sequence>
<name>A0AAV5RK29_STABA</name>
<dbReference type="InterPro" id="IPR001834">
    <property type="entry name" value="CBR-like"/>
</dbReference>
<keyword evidence="5 16" id="KW-0812">Transmembrane</keyword>
<evidence type="ECO:0000259" key="17">
    <source>
        <dbReference type="PROSITE" id="PS51384"/>
    </source>
</evidence>
<dbReference type="InterPro" id="IPR001709">
    <property type="entry name" value="Flavoprot_Pyr_Nucl_cyt_Rdtase"/>
</dbReference>
<dbReference type="PRINTS" id="PR00406">
    <property type="entry name" value="CYTB5RDTASE"/>
</dbReference>
<dbReference type="InterPro" id="IPR017938">
    <property type="entry name" value="Riboflavin_synthase-like_b-brl"/>
</dbReference>
<evidence type="ECO:0000256" key="12">
    <source>
        <dbReference type="ARBA" id="ARBA00023136"/>
    </source>
</evidence>
<keyword evidence="19" id="KW-1185">Reference proteome</keyword>
<dbReference type="InterPro" id="IPR008333">
    <property type="entry name" value="Cbr1-like_FAD-bd_dom"/>
</dbReference>
<evidence type="ECO:0000256" key="2">
    <source>
        <dbReference type="ARBA" id="ARBA00004572"/>
    </source>
</evidence>
<comment type="caution">
    <text evidence="18">The sequence shown here is derived from an EMBL/GenBank/DDBJ whole genome shotgun (WGS) entry which is preliminary data.</text>
</comment>
<proteinExistence type="inferred from homology"/>
<dbReference type="PRINTS" id="PR00371">
    <property type="entry name" value="FPNCR"/>
</dbReference>
<dbReference type="GO" id="GO:0090524">
    <property type="term" value="F:cytochrome-b5 reductase activity, acting on NADH"/>
    <property type="evidence" value="ECO:0007669"/>
    <property type="project" value="UniProtKB-EC"/>
</dbReference>
<evidence type="ECO:0000256" key="1">
    <source>
        <dbReference type="ARBA" id="ARBA00001974"/>
    </source>
</evidence>
<feature type="binding site" evidence="14">
    <location>
        <position position="109"/>
    </location>
    <ligand>
        <name>FAD</name>
        <dbReference type="ChEBI" id="CHEBI:57692"/>
    </ligand>
</feature>
<dbReference type="EMBL" id="BTGC01000008">
    <property type="protein sequence ID" value="GMM51909.1"/>
    <property type="molecule type" value="Genomic_DNA"/>
</dbReference>
<evidence type="ECO:0000256" key="4">
    <source>
        <dbReference type="ARBA" id="ARBA00022630"/>
    </source>
</evidence>
<dbReference type="CDD" id="cd06183">
    <property type="entry name" value="cyt_b5_reduct_like"/>
    <property type="match status" value="1"/>
</dbReference>
<feature type="binding site" evidence="14">
    <location>
        <position position="127"/>
    </location>
    <ligand>
        <name>FAD</name>
        <dbReference type="ChEBI" id="CHEBI:57692"/>
    </ligand>
</feature>
<dbReference type="InterPro" id="IPR001433">
    <property type="entry name" value="OxRdtase_FAD/NAD-bd"/>
</dbReference>
<dbReference type="PANTHER" id="PTHR19370">
    <property type="entry name" value="NADH-CYTOCHROME B5 REDUCTASE"/>
    <property type="match status" value="1"/>
</dbReference>
<dbReference type="AlphaFoldDB" id="A0AAV5RK29"/>
<evidence type="ECO:0000256" key="6">
    <source>
        <dbReference type="ARBA" id="ARBA00022787"/>
    </source>
</evidence>
<keyword evidence="9 15" id="KW-0560">Oxidoreductase</keyword>
<feature type="binding site" evidence="14">
    <location>
        <position position="135"/>
    </location>
    <ligand>
        <name>FAD</name>
        <dbReference type="ChEBI" id="CHEBI:57692"/>
    </ligand>
</feature>
<evidence type="ECO:0000313" key="19">
    <source>
        <dbReference type="Proteomes" id="UP001362899"/>
    </source>
</evidence>
<evidence type="ECO:0000256" key="10">
    <source>
        <dbReference type="ARBA" id="ARBA00023027"/>
    </source>
</evidence>
<feature type="transmembrane region" description="Helical" evidence="16">
    <location>
        <begin position="21"/>
        <end position="38"/>
    </location>
</feature>
<evidence type="ECO:0000313" key="18">
    <source>
        <dbReference type="EMBL" id="GMM51909.1"/>
    </source>
</evidence>
<evidence type="ECO:0000256" key="5">
    <source>
        <dbReference type="ARBA" id="ARBA00022692"/>
    </source>
</evidence>
<dbReference type="SUPFAM" id="SSF52343">
    <property type="entry name" value="Ferredoxin reductase-like, C-terminal NADP-linked domain"/>
    <property type="match status" value="1"/>
</dbReference>
<feature type="binding site" evidence="14">
    <location>
        <position position="134"/>
    </location>
    <ligand>
        <name>FAD</name>
        <dbReference type="ChEBI" id="CHEBI:57692"/>
    </ligand>
</feature>
<evidence type="ECO:0000256" key="14">
    <source>
        <dbReference type="PIRSR" id="PIRSR601834-1"/>
    </source>
</evidence>
<dbReference type="Pfam" id="PF00970">
    <property type="entry name" value="FAD_binding_6"/>
    <property type="match status" value="1"/>
</dbReference>
<dbReference type="InterPro" id="IPR017927">
    <property type="entry name" value="FAD-bd_FR_type"/>
</dbReference>
<evidence type="ECO:0000256" key="7">
    <source>
        <dbReference type="ARBA" id="ARBA00022827"/>
    </source>
</evidence>
<dbReference type="Pfam" id="PF00175">
    <property type="entry name" value="NAD_binding_1"/>
    <property type="match status" value="1"/>
</dbReference>